<dbReference type="OrthoDB" id="379185at2759"/>
<dbReference type="InterPro" id="IPR054595">
    <property type="entry name" value="DBL_C"/>
</dbReference>
<evidence type="ECO:0000313" key="8">
    <source>
        <dbReference type="EMBL" id="ETW46273.1"/>
    </source>
</evidence>
<dbReference type="InterPro" id="IPR049158">
    <property type="entry name" value="PfEMP1_CIDRalpha1_dom"/>
</dbReference>
<sequence length="1043" mass="121213">MADKIKRRTVYELTARDVLENIGREIKSKRKNYRIHSNKLKGNLSSARFSDGLFRWWRTVNKGPPDSCGINHRFHTNINDSTTDGRDPCDGRKKERFDENEGFECGTKIRDYNKKDSGTSCAPPRRRHICDKNLEYLNNNNTDTTDDLLGNVLVTAKYEGESIVSNHPYKNRNSNKSGICTSLARSFADIGDIIRGRDMFKSNDNVENGLKAVFKKINKGLNTSGINDYNDENGNYYKLREAWWIANRDQVWKAITCDAPRDADYFRNVSGNMKAFTSQGQCGHKETERDVPTYLDYVPQYLRWFEEWAEEFCRKKKDKLNKVKEACRDDSKGLYCSHNGYDCEKTIGKIRKFCRASKCTKCNNECLGYENWINNQLTEFEKQKEKYESEINRYNLSIKSNKNFNDKYYKEFYDKLKVEKYESVNKFLELLSKENKCKNIGHQEKIDFNKSDYKNTFSRSQYCQVCPDCGVECTNGQCKEKKDVDGNCGNKETYNPPSDVSPTEISVLYSGYKRDDISEKLETFCRDPTNNKSKNNETWKCYYKDSYNNKNSKCLRKNDENIKNNLIINLDTFFEFWIRSFLNDTIDWKYDLNTCMNFTNTTKCNNNCNKNCKCFDKWVKQKEEEWKNVAQYFFKHNEISKKKYCEILKDIFENYYVKVIKKVFKGDNKWKELTEELRKKIDSSKEKSGTKDSQDAIKLLLEYLKENATICKDNNTNEACDPTVDSKTNSCGKNTKAGSDKVISVKQIAQYYKRKAHAQLEESGSRSALKGDASKGTYSRNGKPSVLTNVCSITKEHSNAIRNRSDNPCNGKDNNKVRFQVGTTWKSGQSVSTSTDVYLPPRREHFCTSNLEYINISKVKDGNSLLGDVLLSAKYQAEHTLKDYQPTSDQEGKCRAVRYSFADLGDIIKGTDLWDKNSGEVTTQRRLDTVFGIIKKNMPGIKGNQKYKYDEKNNPPYKLLREDWWEANRDQIWEAMKCKTNGVDITCDSDHTPLDDYVPQRLRWMTEWAEWYCKEQSRLYGELVEKCAGCKGKQKCTQGDVDC</sequence>
<evidence type="ECO:0000256" key="2">
    <source>
        <dbReference type="SAM" id="MobiDB-lite"/>
    </source>
</evidence>
<dbReference type="Gene3D" id="1.20.58.1930">
    <property type="match status" value="1"/>
</dbReference>
<proteinExistence type="predicted"/>
<evidence type="ECO:0008006" key="10">
    <source>
        <dbReference type="Google" id="ProtNLM"/>
    </source>
</evidence>
<dbReference type="SUPFAM" id="SSF140924">
    <property type="entry name" value="Duffy binding domain-like"/>
    <property type="match status" value="3"/>
</dbReference>
<evidence type="ECO:0000259" key="6">
    <source>
        <dbReference type="Pfam" id="PF21807"/>
    </source>
</evidence>
<evidence type="ECO:0000259" key="3">
    <source>
        <dbReference type="Pfam" id="PF03011"/>
    </source>
</evidence>
<dbReference type="Gene3D" id="1.20.1310.20">
    <property type="entry name" value="Duffy-antigen binding domain"/>
    <property type="match status" value="2"/>
</dbReference>
<dbReference type="FunFam" id="1.20.1310.20:FF:000003">
    <property type="entry name" value="Erythrocyte membrane protein 1, PfEMP1"/>
    <property type="match status" value="1"/>
</dbReference>
<evidence type="ECO:0000256" key="1">
    <source>
        <dbReference type="SAM" id="Coils"/>
    </source>
</evidence>
<dbReference type="GO" id="GO:0046789">
    <property type="term" value="F:host cell surface receptor binding"/>
    <property type="evidence" value="ECO:0007669"/>
    <property type="project" value="InterPro"/>
</dbReference>
<dbReference type="EMBL" id="KI925638">
    <property type="protein sequence ID" value="ETW46273.1"/>
    <property type="molecule type" value="Genomic_DNA"/>
</dbReference>
<feature type="domain" description="Duffy-antigen binding" evidence="4">
    <location>
        <begin position="837"/>
        <end position="1003"/>
    </location>
</feature>
<evidence type="ECO:0000313" key="9">
    <source>
        <dbReference type="Proteomes" id="UP000030699"/>
    </source>
</evidence>
<organism evidence="8 9">
    <name type="scientific">Plasmodium falciparum MaliPS096_E11</name>
    <dbReference type="NCBI Taxonomy" id="1036727"/>
    <lineage>
        <taxon>Eukaryota</taxon>
        <taxon>Sar</taxon>
        <taxon>Alveolata</taxon>
        <taxon>Apicomplexa</taxon>
        <taxon>Aconoidasida</taxon>
        <taxon>Haemosporida</taxon>
        <taxon>Plasmodiidae</taxon>
        <taxon>Plasmodium</taxon>
        <taxon>Plasmodium (Laverania)</taxon>
    </lineage>
</organism>
<dbReference type="Pfam" id="PF03011">
    <property type="entry name" value="PFEMP"/>
    <property type="match status" value="1"/>
</dbReference>
<feature type="domain" description="Plasmodium falciparum erythrocyte membrane protein-1 N-terminal segment" evidence="5">
    <location>
        <begin position="14"/>
        <end position="48"/>
    </location>
</feature>
<feature type="domain" description="Duffy-binding-like" evidence="3">
    <location>
        <begin position="573"/>
        <end position="717"/>
    </location>
</feature>
<dbReference type="AlphaFoldDB" id="A0A024WGY9"/>
<dbReference type="InterPro" id="IPR042202">
    <property type="entry name" value="Duffy-ag-bd_sf"/>
</dbReference>
<dbReference type="Pfam" id="PF05424">
    <property type="entry name" value="Duffy_binding"/>
    <property type="match status" value="2"/>
</dbReference>
<dbReference type="GO" id="GO:0016020">
    <property type="term" value="C:membrane"/>
    <property type="evidence" value="ECO:0007669"/>
    <property type="project" value="InterPro"/>
</dbReference>
<dbReference type="InterPro" id="IPR004258">
    <property type="entry name" value="DBL"/>
</dbReference>
<dbReference type="Pfam" id="PF21807">
    <property type="entry name" value="PfEMP1_CIDRalpha1_dom"/>
    <property type="match status" value="1"/>
</dbReference>
<feature type="non-terminal residue" evidence="8">
    <location>
        <position position="1043"/>
    </location>
</feature>
<gene>
    <name evidence="8" type="ORF">PFMALIP_05667</name>
</gene>
<dbReference type="Proteomes" id="UP000030699">
    <property type="component" value="Unassembled WGS sequence"/>
</dbReference>
<dbReference type="InterPro" id="IPR029210">
    <property type="entry name" value="PfEMP1_NTS"/>
</dbReference>
<evidence type="ECO:0000259" key="5">
    <source>
        <dbReference type="Pfam" id="PF15447"/>
    </source>
</evidence>
<feature type="coiled-coil region" evidence="1">
    <location>
        <begin position="370"/>
        <end position="397"/>
    </location>
</feature>
<keyword evidence="1" id="KW-0175">Coiled coil</keyword>
<dbReference type="Pfam" id="PF15447">
    <property type="entry name" value="NTS"/>
    <property type="match status" value="1"/>
</dbReference>
<feature type="domain" description="Duffy-binding-like" evidence="7">
    <location>
        <begin position="307"/>
        <end position="461"/>
    </location>
</feature>
<evidence type="ECO:0000259" key="4">
    <source>
        <dbReference type="Pfam" id="PF05424"/>
    </source>
</evidence>
<name>A0A024WGY9_PLAFA</name>
<protein>
    <recommendedName>
        <fullName evidence="10">Erythrocyte membrane protein 1</fullName>
    </recommendedName>
</protein>
<feature type="region of interest" description="Disordered" evidence="2">
    <location>
        <begin position="760"/>
        <end position="781"/>
    </location>
</feature>
<dbReference type="InterPro" id="IPR008602">
    <property type="entry name" value="Duffy-antigen-binding"/>
</dbReference>
<dbReference type="Gene3D" id="1.20.58.830">
    <property type="match status" value="2"/>
</dbReference>
<evidence type="ECO:0000259" key="7">
    <source>
        <dbReference type="Pfam" id="PF22672"/>
    </source>
</evidence>
<feature type="domain" description="PfEMP1 CIDRalpha1" evidence="6">
    <location>
        <begin position="503"/>
        <end position="559"/>
    </location>
</feature>
<reference evidence="8 9" key="1">
    <citation type="submission" date="2013-02" db="EMBL/GenBank/DDBJ databases">
        <title>The Genome Annotation of Plasmodium falciparum MaliPS096_E11.</title>
        <authorList>
            <consortium name="The Broad Institute Genome Sequencing Platform"/>
            <consortium name="The Broad Institute Genome Sequencing Center for Infectious Disease"/>
            <person name="Neafsey D."/>
            <person name="Hoffman S."/>
            <person name="Volkman S."/>
            <person name="Rosenthal P."/>
            <person name="Walker B."/>
            <person name="Young S.K."/>
            <person name="Zeng Q."/>
            <person name="Gargeya S."/>
            <person name="Fitzgerald M."/>
            <person name="Haas B."/>
            <person name="Abouelleil A."/>
            <person name="Allen A.W."/>
            <person name="Alvarado L."/>
            <person name="Arachchi H.M."/>
            <person name="Berlin A.M."/>
            <person name="Chapman S.B."/>
            <person name="Gainer-Dewar J."/>
            <person name="Goldberg J."/>
            <person name="Griggs A."/>
            <person name="Gujja S."/>
            <person name="Hansen M."/>
            <person name="Howarth C."/>
            <person name="Imamovic A."/>
            <person name="Ireland A."/>
            <person name="Larimer J."/>
            <person name="McCowan C."/>
            <person name="Murphy C."/>
            <person name="Pearson M."/>
            <person name="Poon T.W."/>
            <person name="Priest M."/>
            <person name="Roberts A."/>
            <person name="Saif S."/>
            <person name="Shea T."/>
            <person name="Sisk P."/>
            <person name="Sykes S."/>
            <person name="Wortman J."/>
            <person name="Nusbaum C."/>
            <person name="Birren B."/>
        </authorList>
    </citation>
    <scope>NUCLEOTIDE SEQUENCE [LARGE SCALE GENOMIC DNA]</scope>
    <source>
        <strain evidence="8 9">MaliPS096_E11</strain>
    </source>
</reference>
<dbReference type="Pfam" id="PF22672">
    <property type="entry name" value="DBL_C"/>
    <property type="match status" value="1"/>
</dbReference>
<feature type="domain" description="Duffy-antigen binding" evidence="4">
    <location>
        <begin position="120"/>
        <end position="303"/>
    </location>
</feature>
<accession>A0A024WGY9</accession>
<reference evidence="8 9" key="2">
    <citation type="submission" date="2013-02" db="EMBL/GenBank/DDBJ databases">
        <title>The Genome Sequence of Plasmodium falciparum MaliPS096_E11.</title>
        <authorList>
            <consortium name="The Broad Institute Genome Sequencing Platform"/>
            <consortium name="The Broad Institute Genome Sequencing Center for Infectious Disease"/>
            <person name="Neafsey D."/>
            <person name="Cheeseman I."/>
            <person name="Volkman S."/>
            <person name="Adams J."/>
            <person name="Walker B."/>
            <person name="Young S.K."/>
            <person name="Zeng Q."/>
            <person name="Gargeya S."/>
            <person name="Fitzgerald M."/>
            <person name="Haas B."/>
            <person name="Abouelleil A."/>
            <person name="Alvarado L."/>
            <person name="Arachchi H.M."/>
            <person name="Berlin A.M."/>
            <person name="Chapman S.B."/>
            <person name="Dewar J."/>
            <person name="Goldberg J."/>
            <person name="Griggs A."/>
            <person name="Gujja S."/>
            <person name="Hansen M."/>
            <person name="Howarth C."/>
            <person name="Imamovic A."/>
            <person name="Larimer J."/>
            <person name="McCowan C."/>
            <person name="Murphy C."/>
            <person name="Neiman D."/>
            <person name="Pearson M."/>
            <person name="Priest M."/>
            <person name="Roberts A."/>
            <person name="Saif S."/>
            <person name="Shea T."/>
            <person name="Sisk P."/>
            <person name="Sykes S."/>
            <person name="Wortman J."/>
            <person name="Nusbaum C."/>
            <person name="Birren B."/>
        </authorList>
    </citation>
    <scope>NUCLEOTIDE SEQUENCE [LARGE SCALE GENOMIC DNA]</scope>
    <source>
        <strain evidence="8 9">MaliPS096_E11</strain>
    </source>
</reference>